<proteinExistence type="predicted"/>
<evidence type="ECO:0000313" key="2">
    <source>
        <dbReference type="EMBL" id="MCG2588379.1"/>
    </source>
</evidence>
<sequence>MSLPFKQKEIYLGLAEIHGLLRVVDQSLELEYRVKDTTLGFLDSSVKSCRIPLRIIDSVEVEKKWFSGKFELTFNRIPDLDNPFQLEGNSLKLSVKKIDFEKAKSFRSKLMYEILERKLNNLDEEEKEEYDYHKRDQAEPRRTSQRNNTNGLENMLREE</sequence>
<feature type="compositionally biased region" description="Basic and acidic residues" evidence="1">
    <location>
        <begin position="130"/>
        <end position="142"/>
    </location>
</feature>
<organism evidence="2 3">
    <name type="scientific">Rhodohalobacter sulfatireducens</name>
    <dbReference type="NCBI Taxonomy" id="2911366"/>
    <lineage>
        <taxon>Bacteria</taxon>
        <taxon>Pseudomonadati</taxon>
        <taxon>Balneolota</taxon>
        <taxon>Balneolia</taxon>
        <taxon>Balneolales</taxon>
        <taxon>Balneolaceae</taxon>
        <taxon>Rhodohalobacter</taxon>
    </lineage>
</organism>
<accession>A0ABS9KBZ2</accession>
<evidence type="ECO:0000313" key="3">
    <source>
        <dbReference type="Proteomes" id="UP001165366"/>
    </source>
</evidence>
<dbReference type="RefSeq" id="WP_237853221.1">
    <property type="nucleotide sequence ID" value="NZ_JAKLWS010000007.1"/>
</dbReference>
<dbReference type="Proteomes" id="UP001165366">
    <property type="component" value="Unassembled WGS sequence"/>
</dbReference>
<comment type="caution">
    <text evidence="2">The sequence shown here is derived from an EMBL/GenBank/DDBJ whole genome shotgun (WGS) entry which is preliminary data.</text>
</comment>
<keyword evidence="3" id="KW-1185">Reference proteome</keyword>
<dbReference type="EMBL" id="JAKLWS010000007">
    <property type="protein sequence ID" value="MCG2588379.1"/>
    <property type="molecule type" value="Genomic_DNA"/>
</dbReference>
<protein>
    <submittedName>
        <fullName evidence="2">Uncharacterized protein</fullName>
    </submittedName>
</protein>
<reference evidence="2" key="2">
    <citation type="submission" date="2024-05" db="EMBL/GenBank/DDBJ databases">
        <title>Rhodohalobacter halophilus gen. nov., sp. nov., a moderately halophilic member of the family Balneolaceae.</title>
        <authorList>
            <person name="Xia J."/>
        </authorList>
    </citation>
    <scope>NUCLEOTIDE SEQUENCE</scope>
    <source>
        <strain evidence="2">WB101</strain>
    </source>
</reference>
<feature type="region of interest" description="Disordered" evidence="1">
    <location>
        <begin position="126"/>
        <end position="159"/>
    </location>
</feature>
<reference evidence="2" key="1">
    <citation type="submission" date="2022-01" db="EMBL/GenBank/DDBJ databases">
        <authorList>
            <person name="Wang Y."/>
        </authorList>
    </citation>
    <scope>NUCLEOTIDE SEQUENCE</scope>
    <source>
        <strain evidence="2">WB101</strain>
    </source>
</reference>
<evidence type="ECO:0000256" key="1">
    <source>
        <dbReference type="SAM" id="MobiDB-lite"/>
    </source>
</evidence>
<name>A0ABS9KBZ2_9BACT</name>
<gene>
    <name evidence="2" type="ORF">L6773_07385</name>
</gene>